<sequence>MMSLHHESADSAAHVRSSRRVFPREPNILASHRSRDILARSPASDRLVSREKMASRGGFQAAPGGGGGGMGAGTGPPGVGGPPGMGPGTPSGRMGPSSGPQNHLYRSPMPGPGYPRPGMPPGARMTPRVQRWVPPATVPAPCPVPGCLAWTPPGNGPPPHRCSRSSSRPSRTETNMPRRRRWPIRFYLRGSGSWSRSLRPTWTC</sequence>
<feature type="region of interest" description="Disordered" evidence="1">
    <location>
        <begin position="1"/>
        <end position="113"/>
    </location>
</feature>
<organism evidence="2 3">
    <name type="scientific">Anguilla anguilla</name>
    <name type="common">European freshwater eel</name>
    <name type="synonym">Muraena anguilla</name>
    <dbReference type="NCBI Taxonomy" id="7936"/>
    <lineage>
        <taxon>Eukaryota</taxon>
        <taxon>Metazoa</taxon>
        <taxon>Chordata</taxon>
        <taxon>Craniata</taxon>
        <taxon>Vertebrata</taxon>
        <taxon>Euteleostomi</taxon>
        <taxon>Actinopterygii</taxon>
        <taxon>Neopterygii</taxon>
        <taxon>Teleostei</taxon>
        <taxon>Anguilliformes</taxon>
        <taxon>Anguillidae</taxon>
        <taxon>Anguilla</taxon>
    </lineage>
</organism>
<feature type="region of interest" description="Disordered" evidence="1">
    <location>
        <begin position="154"/>
        <end position="177"/>
    </location>
</feature>
<dbReference type="Proteomes" id="UP001044222">
    <property type="component" value="Chromosome 12"/>
</dbReference>
<name>A0A9D3LXQ9_ANGAN</name>
<reference evidence="2" key="1">
    <citation type="submission" date="2021-01" db="EMBL/GenBank/DDBJ databases">
        <title>A chromosome-scale assembly of European eel, Anguilla anguilla.</title>
        <authorList>
            <person name="Henkel C."/>
            <person name="Jong-Raadsen S.A."/>
            <person name="Dufour S."/>
            <person name="Weltzien F.-A."/>
            <person name="Palstra A.P."/>
            <person name="Pelster B."/>
            <person name="Spaink H.P."/>
            <person name="Van Den Thillart G.E."/>
            <person name="Jansen H."/>
            <person name="Zahm M."/>
            <person name="Klopp C."/>
            <person name="Cedric C."/>
            <person name="Louis A."/>
            <person name="Berthelot C."/>
            <person name="Parey E."/>
            <person name="Roest Crollius H."/>
            <person name="Montfort J."/>
            <person name="Robinson-Rechavi M."/>
            <person name="Bucao C."/>
            <person name="Bouchez O."/>
            <person name="Gislard M."/>
            <person name="Lluch J."/>
            <person name="Milhes M."/>
            <person name="Lampietro C."/>
            <person name="Lopez Roques C."/>
            <person name="Donnadieu C."/>
            <person name="Braasch I."/>
            <person name="Desvignes T."/>
            <person name="Postlethwait J."/>
            <person name="Bobe J."/>
            <person name="Guiguen Y."/>
            <person name="Dirks R."/>
        </authorList>
    </citation>
    <scope>NUCLEOTIDE SEQUENCE</scope>
    <source>
        <strain evidence="2">Tag_6206</strain>
        <tissue evidence="2">Liver</tissue>
    </source>
</reference>
<gene>
    <name evidence="2" type="ORF">ANANG_G00229670</name>
</gene>
<dbReference type="EMBL" id="JAFIRN010000012">
    <property type="protein sequence ID" value="KAG5838996.1"/>
    <property type="molecule type" value="Genomic_DNA"/>
</dbReference>
<keyword evidence="3" id="KW-1185">Reference proteome</keyword>
<protein>
    <submittedName>
        <fullName evidence="2">Uncharacterized protein</fullName>
    </submittedName>
</protein>
<feature type="compositionally biased region" description="Gly residues" evidence="1">
    <location>
        <begin position="63"/>
        <end position="89"/>
    </location>
</feature>
<proteinExistence type="predicted"/>
<evidence type="ECO:0000256" key="1">
    <source>
        <dbReference type="SAM" id="MobiDB-lite"/>
    </source>
</evidence>
<feature type="compositionally biased region" description="Low complexity" evidence="1">
    <location>
        <begin position="90"/>
        <end position="100"/>
    </location>
</feature>
<dbReference type="AlphaFoldDB" id="A0A9D3LXQ9"/>
<evidence type="ECO:0000313" key="3">
    <source>
        <dbReference type="Proteomes" id="UP001044222"/>
    </source>
</evidence>
<comment type="caution">
    <text evidence="2">The sequence shown here is derived from an EMBL/GenBank/DDBJ whole genome shotgun (WGS) entry which is preliminary data.</text>
</comment>
<accession>A0A9D3LXQ9</accession>
<evidence type="ECO:0000313" key="2">
    <source>
        <dbReference type="EMBL" id="KAG5838996.1"/>
    </source>
</evidence>